<keyword evidence="10" id="KW-0418">Kinase</keyword>
<comment type="similarity">
    <text evidence="3">Belongs to the protein kinase superfamily. NEK Ser/Thr protein kinase family. NIMA subfamily.</text>
</comment>
<keyword evidence="5" id="KW-0963">Cytoplasm</keyword>
<reference evidence="14 15" key="1">
    <citation type="submission" date="2021-06" db="EMBL/GenBank/DDBJ databases">
        <authorList>
            <person name="Palmer J.M."/>
        </authorList>
    </citation>
    <scope>NUCLEOTIDE SEQUENCE [LARGE SCALE GENOMIC DNA]</scope>
    <source>
        <strain evidence="14 15">XC_2019</strain>
        <tissue evidence="14">Muscle</tissue>
    </source>
</reference>
<gene>
    <name evidence="14" type="ORF">XENOCAPTIV_003550</name>
</gene>
<keyword evidence="6" id="KW-0723">Serine/threonine-protein kinase</keyword>
<evidence type="ECO:0000256" key="7">
    <source>
        <dbReference type="ARBA" id="ARBA00022553"/>
    </source>
</evidence>
<evidence type="ECO:0000313" key="14">
    <source>
        <dbReference type="EMBL" id="MEQ2205562.1"/>
    </source>
</evidence>
<keyword evidence="10" id="KW-0808">Transferase</keyword>
<keyword evidence="12" id="KW-0460">Magnesium</keyword>
<evidence type="ECO:0000256" key="6">
    <source>
        <dbReference type="ARBA" id="ARBA00022527"/>
    </source>
</evidence>
<dbReference type="PROSITE" id="PS50012">
    <property type="entry name" value="RCC1_3"/>
    <property type="match status" value="1"/>
</dbReference>
<sequence length="160" mass="17447">LVQVSCGASHVLAVTNEREVFAWGRGDNGTTNEPIVSVVFSCRMFNKLGLDKITAAEEPNPVNQVEEVNSYTPIQSDPLNSERIVYIDIGTAHSVAVTEGEVYTWGKGARGRLGRKEEDCGIPKPVQLEERHPFVVTSVACCHGNTLLAVKRNILLITLS</sequence>
<comment type="caution">
    <text evidence="14">The sequence shown here is derived from an EMBL/GenBank/DDBJ whole genome shotgun (WGS) entry which is preliminary data.</text>
</comment>
<feature type="repeat" description="RCC1" evidence="13">
    <location>
        <begin position="100"/>
        <end position="152"/>
    </location>
</feature>
<keyword evidence="8" id="KW-0479">Metal-binding</keyword>
<evidence type="ECO:0000256" key="4">
    <source>
        <dbReference type="ARBA" id="ARBA00012513"/>
    </source>
</evidence>
<evidence type="ECO:0000256" key="5">
    <source>
        <dbReference type="ARBA" id="ARBA00022490"/>
    </source>
</evidence>
<dbReference type="InterPro" id="IPR051997">
    <property type="entry name" value="STK_NEK"/>
</dbReference>
<evidence type="ECO:0000256" key="9">
    <source>
        <dbReference type="ARBA" id="ARBA00022741"/>
    </source>
</evidence>
<organism evidence="14 15">
    <name type="scientific">Xenoophorus captivus</name>
    <dbReference type="NCBI Taxonomy" id="1517983"/>
    <lineage>
        <taxon>Eukaryota</taxon>
        <taxon>Metazoa</taxon>
        <taxon>Chordata</taxon>
        <taxon>Craniata</taxon>
        <taxon>Vertebrata</taxon>
        <taxon>Euteleostomi</taxon>
        <taxon>Actinopterygii</taxon>
        <taxon>Neopterygii</taxon>
        <taxon>Teleostei</taxon>
        <taxon>Neoteleostei</taxon>
        <taxon>Acanthomorphata</taxon>
        <taxon>Ovalentaria</taxon>
        <taxon>Atherinomorphae</taxon>
        <taxon>Cyprinodontiformes</taxon>
        <taxon>Goodeidae</taxon>
        <taxon>Xenoophorus</taxon>
    </lineage>
</organism>
<keyword evidence="15" id="KW-1185">Reference proteome</keyword>
<feature type="non-terminal residue" evidence="14">
    <location>
        <position position="1"/>
    </location>
</feature>
<evidence type="ECO:0000256" key="12">
    <source>
        <dbReference type="ARBA" id="ARBA00022842"/>
    </source>
</evidence>
<dbReference type="Gene3D" id="2.130.10.30">
    <property type="entry name" value="Regulator of chromosome condensation 1/beta-lactamase-inhibitor protein II"/>
    <property type="match status" value="1"/>
</dbReference>
<evidence type="ECO:0000256" key="8">
    <source>
        <dbReference type="ARBA" id="ARBA00022723"/>
    </source>
</evidence>
<comment type="subcellular location">
    <subcellularLocation>
        <location evidence="2">Cytoplasm</location>
    </subcellularLocation>
</comment>
<keyword evidence="7" id="KW-0597">Phosphoprotein</keyword>
<comment type="cofactor">
    <cofactor evidence="1">
        <name>Mg(2+)</name>
        <dbReference type="ChEBI" id="CHEBI:18420"/>
    </cofactor>
</comment>
<dbReference type="EC" id="2.7.11.1" evidence="4"/>
<accession>A0ABV0RBN7</accession>
<evidence type="ECO:0000256" key="13">
    <source>
        <dbReference type="PROSITE-ProRule" id="PRU00235"/>
    </source>
</evidence>
<evidence type="ECO:0000256" key="2">
    <source>
        <dbReference type="ARBA" id="ARBA00004496"/>
    </source>
</evidence>
<evidence type="ECO:0000256" key="10">
    <source>
        <dbReference type="ARBA" id="ARBA00022777"/>
    </source>
</evidence>
<dbReference type="PANTHER" id="PTHR44535:SF4">
    <property type="entry name" value="SERINE_THREONINE-PROTEIN KINASE NEK8"/>
    <property type="match status" value="1"/>
</dbReference>
<evidence type="ECO:0000256" key="3">
    <source>
        <dbReference type="ARBA" id="ARBA00010886"/>
    </source>
</evidence>
<proteinExistence type="inferred from homology"/>
<dbReference type="Proteomes" id="UP001434883">
    <property type="component" value="Unassembled WGS sequence"/>
</dbReference>
<dbReference type="EMBL" id="JAHRIN010042146">
    <property type="protein sequence ID" value="MEQ2205562.1"/>
    <property type="molecule type" value="Genomic_DNA"/>
</dbReference>
<dbReference type="Pfam" id="PF00415">
    <property type="entry name" value="RCC1"/>
    <property type="match status" value="1"/>
</dbReference>
<dbReference type="InterPro" id="IPR009091">
    <property type="entry name" value="RCC1/BLIP-II"/>
</dbReference>
<name>A0ABV0RBN7_9TELE</name>
<dbReference type="InterPro" id="IPR000408">
    <property type="entry name" value="Reg_chr_condens"/>
</dbReference>
<evidence type="ECO:0000256" key="11">
    <source>
        <dbReference type="ARBA" id="ARBA00022840"/>
    </source>
</evidence>
<dbReference type="Pfam" id="PF13540">
    <property type="entry name" value="RCC1_2"/>
    <property type="match status" value="1"/>
</dbReference>
<dbReference type="PANTHER" id="PTHR44535">
    <property type="entry name" value="PROTEIN CBG16200"/>
    <property type="match status" value="1"/>
</dbReference>
<protein>
    <recommendedName>
        <fullName evidence="4">non-specific serine/threonine protein kinase</fullName>
        <ecNumber evidence="4">2.7.11.1</ecNumber>
    </recommendedName>
</protein>
<evidence type="ECO:0000256" key="1">
    <source>
        <dbReference type="ARBA" id="ARBA00001946"/>
    </source>
</evidence>
<keyword evidence="9" id="KW-0547">Nucleotide-binding</keyword>
<dbReference type="SUPFAM" id="SSF50985">
    <property type="entry name" value="RCC1/BLIP-II"/>
    <property type="match status" value="1"/>
</dbReference>
<keyword evidence="11" id="KW-0067">ATP-binding</keyword>
<evidence type="ECO:0000313" key="15">
    <source>
        <dbReference type="Proteomes" id="UP001434883"/>
    </source>
</evidence>